<protein>
    <submittedName>
        <fullName evidence="1">Uncharacterized protein</fullName>
    </submittedName>
</protein>
<accession>A0AAV1TZY4</accession>
<comment type="caution">
    <text evidence="1">The sequence shown here is derived from an EMBL/GenBank/DDBJ whole genome shotgun (WGS) entry which is preliminary data.</text>
</comment>
<dbReference type="Proteomes" id="UP001162060">
    <property type="component" value="Unassembled WGS sequence"/>
</dbReference>
<evidence type="ECO:0000313" key="2">
    <source>
        <dbReference type="Proteomes" id="UP001162060"/>
    </source>
</evidence>
<dbReference type="EMBL" id="CAKLBY020000105">
    <property type="protein sequence ID" value="CAK7926988.1"/>
    <property type="molecule type" value="Genomic_DNA"/>
</dbReference>
<name>A0AAV1TZY4_9STRA</name>
<evidence type="ECO:0000313" key="1">
    <source>
        <dbReference type="EMBL" id="CAK7926988.1"/>
    </source>
</evidence>
<organism evidence="1 2">
    <name type="scientific">Peronospora matthiolae</name>
    <dbReference type="NCBI Taxonomy" id="2874970"/>
    <lineage>
        <taxon>Eukaryota</taxon>
        <taxon>Sar</taxon>
        <taxon>Stramenopiles</taxon>
        <taxon>Oomycota</taxon>
        <taxon>Peronosporomycetes</taxon>
        <taxon>Peronosporales</taxon>
        <taxon>Peronosporaceae</taxon>
        <taxon>Peronospora</taxon>
    </lineage>
</organism>
<dbReference type="AlphaFoldDB" id="A0AAV1TZY4"/>
<reference evidence="1" key="1">
    <citation type="submission" date="2024-01" db="EMBL/GenBank/DDBJ databases">
        <authorList>
            <person name="Webb A."/>
        </authorList>
    </citation>
    <scope>NUCLEOTIDE SEQUENCE</scope>
    <source>
        <strain evidence="1">Pm1</strain>
    </source>
</reference>
<proteinExistence type="predicted"/>
<sequence>MPEFGMGDSSYFDAPDVILEHALESTPTCSWTKFRLNSLPIVACGTKLISCQDRNIV</sequence>
<gene>
    <name evidence="1" type="ORF">PM001_LOCUS12138</name>
</gene>